<name>A0A5K7XBA0_9BACT</name>
<gene>
    <name evidence="1" type="ORF">PLANPX_3676</name>
</gene>
<keyword evidence="2" id="KW-1185">Reference proteome</keyword>
<accession>A0A5K7XBA0</accession>
<organism evidence="1 2">
    <name type="scientific">Lacipirellula parvula</name>
    <dbReference type="NCBI Taxonomy" id="2650471"/>
    <lineage>
        <taxon>Bacteria</taxon>
        <taxon>Pseudomonadati</taxon>
        <taxon>Planctomycetota</taxon>
        <taxon>Planctomycetia</taxon>
        <taxon>Pirellulales</taxon>
        <taxon>Lacipirellulaceae</taxon>
        <taxon>Lacipirellula</taxon>
    </lineage>
</organism>
<proteinExistence type="predicted"/>
<dbReference type="Proteomes" id="UP000326837">
    <property type="component" value="Chromosome"/>
</dbReference>
<sequence>MDLFNHKVEVTFVDDATGGAFASAGMEAADLPETFAIRTSLRLVDSDWSVVHAEPRTRAECAKSGALTLRLRKIETMPTDEIAFSQLDITENIDDNQNLGKDEWIATTQLNSRIPNPEAAGLPAPGADADEVYRAALVMSAIRESIPLPDDGVYCPICHIASVDLAKLRTPCPQCGRELLKFGWT</sequence>
<evidence type="ECO:0000313" key="1">
    <source>
        <dbReference type="EMBL" id="BBO34064.1"/>
    </source>
</evidence>
<dbReference type="KEGG" id="lpav:PLANPX_3676"/>
<protein>
    <submittedName>
        <fullName evidence="1">Uncharacterized protein</fullName>
    </submittedName>
</protein>
<dbReference type="RefSeq" id="WP_152099710.1">
    <property type="nucleotide sequence ID" value="NZ_AP021861.1"/>
</dbReference>
<dbReference type="EMBL" id="AP021861">
    <property type="protein sequence ID" value="BBO34064.1"/>
    <property type="molecule type" value="Genomic_DNA"/>
</dbReference>
<reference evidence="2" key="1">
    <citation type="submission" date="2019-10" db="EMBL/GenBank/DDBJ databases">
        <title>Lacipirellula parvula gen. nov., sp. nov., representing a lineage of planctomycetes widespread in freshwater anoxic habitats, and description of the family Lacipirellulaceae.</title>
        <authorList>
            <person name="Dedysh S.N."/>
            <person name="Kulichevskaya I.S."/>
            <person name="Beletsky A.V."/>
            <person name="Rakitin A.L."/>
            <person name="Mardanov A.V."/>
            <person name="Ivanova A.A."/>
            <person name="Saltykova V.X."/>
            <person name="Rijpstra W.I.C."/>
            <person name="Sinninghe Damste J.S."/>
            <person name="Ravin N.V."/>
        </authorList>
    </citation>
    <scope>NUCLEOTIDE SEQUENCE [LARGE SCALE GENOMIC DNA]</scope>
    <source>
        <strain evidence="2">PX69</strain>
    </source>
</reference>
<evidence type="ECO:0000313" key="2">
    <source>
        <dbReference type="Proteomes" id="UP000326837"/>
    </source>
</evidence>
<dbReference type="AlphaFoldDB" id="A0A5K7XBA0"/>